<dbReference type="Pfam" id="PF02742">
    <property type="entry name" value="Fe_dep_repr_C"/>
    <property type="match status" value="1"/>
</dbReference>
<accession>W2CE98</accession>
<dbReference type="Proteomes" id="UP000018872">
    <property type="component" value="Unassembled WGS sequence"/>
</dbReference>
<feature type="domain" description="Ferrous iron transporter FeoA-like" evidence="4">
    <location>
        <begin position="252"/>
        <end position="326"/>
    </location>
</feature>
<dbReference type="GO" id="GO:0046983">
    <property type="term" value="F:protein dimerization activity"/>
    <property type="evidence" value="ECO:0007669"/>
    <property type="project" value="InterPro"/>
</dbReference>
<dbReference type="InterPro" id="IPR050536">
    <property type="entry name" value="DtxR_MntR_Metal-Reg"/>
</dbReference>
<gene>
    <name evidence="5" type="ORF">T229_07060</name>
</gene>
<comment type="caution">
    <text evidence="5">The sequence shown here is derived from an EMBL/GenBank/DDBJ whole genome shotgun (WGS) entry which is preliminary data.</text>
</comment>
<dbReference type="InterPro" id="IPR038157">
    <property type="entry name" value="FeoA_core_dom"/>
</dbReference>
<dbReference type="SUPFAM" id="SSF47979">
    <property type="entry name" value="Iron-dependent repressor protein, dimerization domain"/>
    <property type="match status" value="1"/>
</dbReference>
<dbReference type="SUPFAM" id="SSF50037">
    <property type="entry name" value="C-terminal domain of transcriptional repressors"/>
    <property type="match status" value="1"/>
</dbReference>
<proteinExistence type="predicted"/>
<evidence type="ECO:0000259" key="4">
    <source>
        <dbReference type="SMART" id="SM00899"/>
    </source>
</evidence>
<keyword evidence="3" id="KW-0408">Iron</keyword>
<comment type="subcellular location">
    <subcellularLocation>
        <location evidence="1">Cytoplasm</location>
    </subcellularLocation>
</comment>
<evidence type="ECO:0000256" key="1">
    <source>
        <dbReference type="ARBA" id="ARBA00004496"/>
    </source>
</evidence>
<dbReference type="SMART" id="SM00899">
    <property type="entry name" value="FeoA"/>
    <property type="match status" value="1"/>
</dbReference>
<dbReference type="InterPro" id="IPR022689">
    <property type="entry name" value="Iron_dep_repressor"/>
</dbReference>
<evidence type="ECO:0000313" key="6">
    <source>
        <dbReference type="Proteomes" id="UP000018872"/>
    </source>
</evidence>
<reference evidence="5 6" key="1">
    <citation type="submission" date="2013-11" db="EMBL/GenBank/DDBJ databases">
        <title>Single cell genomics of uncultured Tannerella BU063 (oral taxon 286).</title>
        <authorList>
            <person name="Beall C.J."/>
            <person name="Campbell A.G."/>
            <person name="Griffen A.L."/>
            <person name="Podar M."/>
            <person name="Leys E.J."/>
        </authorList>
    </citation>
    <scope>NUCLEOTIDE SEQUENCE [LARGE SCALE GENOMIC DNA]</scope>
    <source>
        <strain evidence="5">Cell 5</strain>
    </source>
</reference>
<evidence type="ECO:0000313" key="5">
    <source>
        <dbReference type="EMBL" id="ETK04816.1"/>
    </source>
</evidence>
<dbReference type="InterPro" id="IPR001367">
    <property type="entry name" value="Fe_dep_repressor"/>
</dbReference>
<organism evidence="5 6">
    <name type="scientific">Tannerella sp. oral taxon BU063 isolate Cell 5</name>
    <dbReference type="NCBI Taxonomy" id="1410950"/>
    <lineage>
        <taxon>Bacteria</taxon>
        <taxon>Pseudomonadati</taxon>
        <taxon>Bacteroidota</taxon>
        <taxon>Bacteroidia</taxon>
        <taxon>Bacteroidales</taxon>
        <taxon>Tannerellaceae</taxon>
        <taxon>Tannerella</taxon>
    </lineage>
</organism>
<comment type="subunit">
    <text evidence="2">Homodimer.</text>
</comment>
<dbReference type="Gene3D" id="2.30.30.90">
    <property type="match status" value="1"/>
</dbReference>
<dbReference type="GO" id="GO:0005737">
    <property type="term" value="C:cytoplasm"/>
    <property type="evidence" value="ECO:0007669"/>
    <property type="project" value="UniProtKB-SubCell"/>
</dbReference>
<dbReference type="InterPro" id="IPR036388">
    <property type="entry name" value="WH-like_DNA-bd_sf"/>
</dbReference>
<dbReference type="GO" id="GO:0003700">
    <property type="term" value="F:DNA-binding transcription factor activity"/>
    <property type="evidence" value="ECO:0007669"/>
    <property type="project" value="InterPro"/>
</dbReference>
<dbReference type="InterPro" id="IPR007167">
    <property type="entry name" value="Fe-transptr_FeoA-like"/>
</dbReference>
<dbReference type="SMART" id="SM00529">
    <property type="entry name" value="HTH_DTXR"/>
    <property type="match status" value="1"/>
</dbReference>
<dbReference type="InterPro" id="IPR008988">
    <property type="entry name" value="Transcriptional_repressor_C"/>
</dbReference>
<dbReference type="PANTHER" id="PTHR33238">
    <property type="entry name" value="IRON (METAL) DEPENDENT REPRESSOR, DTXR FAMILY"/>
    <property type="match status" value="1"/>
</dbReference>
<dbReference type="EMBL" id="AYYC01000611">
    <property type="protein sequence ID" value="ETK04816.1"/>
    <property type="molecule type" value="Genomic_DNA"/>
</dbReference>
<protein>
    <submittedName>
        <fullName evidence="5">Iron dependent repressor</fullName>
    </submittedName>
</protein>
<evidence type="ECO:0000256" key="2">
    <source>
        <dbReference type="ARBA" id="ARBA00011738"/>
    </source>
</evidence>
<name>W2CE98_9BACT</name>
<dbReference type="PATRIC" id="fig|1410950.3.peg.941"/>
<dbReference type="InterPro" id="IPR036421">
    <property type="entry name" value="Fe_dep_repressor_sf"/>
</dbReference>
<dbReference type="GO" id="GO:0046914">
    <property type="term" value="F:transition metal ion binding"/>
    <property type="evidence" value="ECO:0007669"/>
    <property type="project" value="InterPro"/>
</dbReference>
<dbReference type="Gene3D" id="1.10.10.10">
    <property type="entry name" value="Winged helix-like DNA-binding domain superfamily/Winged helix DNA-binding domain"/>
    <property type="match status" value="1"/>
</dbReference>
<dbReference type="AlphaFoldDB" id="W2CE98"/>
<dbReference type="PANTHER" id="PTHR33238:SF11">
    <property type="entry name" value="TRANSCRIPTIONAL REGULATOR MNTR"/>
    <property type="match status" value="1"/>
</dbReference>
<sequence>MMKREKSHGTRLFDAIRTRFGRHDREQDREVEEDLLKAVYELGGRIAADEVQRVGESLGADADRTASAVGRLALRGELTMGDELQLTDAGREHALRIVRAHRIYEQYLAEHSGYAPAEWHERAHRMEHRISDAEQERIVSLLRNPSFDPHGDPIPTRSLEVADRGDDDCALRARSWWRVTHVEDDDRALFTLIADLGLTKDSVLFITDVTPEGFTFMYEGERFTLPAAAHAALNMEPMTDDEVRRSPEADARRLTRLEPGVTARIVGLSPSCRGALRRRLLDLGFVRGSTVSIDLVSPMGNPVAYAVRGTAIALRHDQARYILIGTGSSQPSFPLTPQPQ</sequence>
<dbReference type="Pfam" id="PF04023">
    <property type="entry name" value="FeoA"/>
    <property type="match status" value="1"/>
</dbReference>
<evidence type="ECO:0000256" key="3">
    <source>
        <dbReference type="ARBA" id="ARBA00023004"/>
    </source>
</evidence>